<keyword evidence="3 6" id="KW-0249">Electron transport</keyword>
<reference evidence="8" key="2">
    <citation type="journal article" date="2021" name="PeerJ">
        <title>Extensive microbial diversity within the chicken gut microbiome revealed by metagenomics and culture.</title>
        <authorList>
            <person name="Gilroy R."/>
            <person name="Ravi A."/>
            <person name="Getino M."/>
            <person name="Pursley I."/>
            <person name="Horton D.L."/>
            <person name="Alikhan N.F."/>
            <person name="Baker D."/>
            <person name="Gharbi K."/>
            <person name="Hall N."/>
            <person name="Watson M."/>
            <person name="Adriaenssens E.M."/>
            <person name="Foster-Nyarko E."/>
            <person name="Jarju S."/>
            <person name="Secka A."/>
            <person name="Antonio M."/>
            <person name="Oren A."/>
            <person name="Chaudhuri R.R."/>
            <person name="La Ragione R."/>
            <person name="Hildebrand F."/>
            <person name="Pallen M.J."/>
        </authorList>
    </citation>
    <scope>NUCLEOTIDE SEQUENCE</scope>
    <source>
        <strain evidence="8">CHK197-8231</strain>
    </source>
</reference>
<keyword evidence="4 6" id="KW-0408">Iron</keyword>
<dbReference type="PRINTS" id="PR00352">
    <property type="entry name" value="3FE4SFRDOXIN"/>
</dbReference>
<dbReference type="SUPFAM" id="SSF54862">
    <property type="entry name" value="4Fe-4S ferredoxins"/>
    <property type="match status" value="1"/>
</dbReference>
<comment type="function">
    <text evidence="6">Ferredoxins are iron-sulfur proteins that transfer electrons in a wide variety of metabolic reactions.</text>
</comment>
<evidence type="ECO:0000256" key="2">
    <source>
        <dbReference type="ARBA" id="ARBA00022723"/>
    </source>
</evidence>
<dbReference type="InterPro" id="IPR017896">
    <property type="entry name" value="4Fe4S_Fe-S-bd"/>
</dbReference>
<proteinExistence type="predicted"/>
<dbReference type="GO" id="GO:0005506">
    <property type="term" value="F:iron ion binding"/>
    <property type="evidence" value="ECO:0007669"/>
    <property type="project" value="UniProtKB-UniRule"/>
</dbReference>
<gene>
    <name evidence="8" type="ORF">IAD49_00820</name>
</gene>
<name>A0A9D1L2Z7_9BACT</name>
<dbReference type="Proteomes" id="UP000824087">
    <property type="component" value="Unassembled WGS sequence"/>
</dbReference>
<dbReference type="InterPro" id="IPR051269">
    <property type="entry name" value="Fe-S_cluster_ET"/>
</dbReference>
<organism evidence="8 9">
    <name type="scientific">Candidatus Fimihabitans intestinipullorum</name>
    <dbReference type="NCBI Taxonomy" id="2840820"/>
    <lineage>
        <taxon>Bacteria</taxon>
        <taxon>Bacillati</taxon>
        <taxon>Mycoplasmatota</taxon>
        <taxon>Mycoplasmatota incertae sedis</taxon>
        <taxon>Candidatus Fimihabitans</taxon>
    </lineage>
</organism>
<dbReference type="PANTHER" id="PTHR36923">
    <property type="entry name" value="FERREDOXIN"/>
    <property type="match status" value="1"/>
</dbReference>
<dbReference type="Pfam" id="PF13459">
    <property type="entry name" value="Fer4_15"/>
    <property type="match status" value="1"/>
</dbReference>
<reference evidence="8" key="1">
    <citation type="submission" date="2020-10" db="EMBL/GenBank/DDBJ databases">
        <authorList>
            <person name="Gilroy R."/>
        </authorList>
    </citation>
    <scope>NUCLEOTIDE SEQUENCE</scope>
    <source>
        <strain evidence="8">CHK197-8231</strain>
    </source>
</reference>
<evidence type="ECO:0000259" key="7">
    <source>
        <dbReference type="PROSITE" id="PS51379"/>
    </source>
</evidence>
<evidence type="ECO:0000256" key="3">
    <source>
        <dbReference type="ARBA" id="ARBA00022982"/>
    </source>
</evidence>
<dbReference type="PROSITE" id="PS51379">
    <property type="entry name" value="4FE4S_FER_2"/>
    <property type="match status" value="1"/>
</dbReference>
<evidence type="ECO:0000256" key="1">
    <source>
        <dbReference type="ARBA" id="ARBA00022448"/>
    </source>
</evidence>
<keyword evidence="2 6" id="KW-0479">Metal-binding</keyword>
<dbReference type="EMBL" id="DVML01000007">
    <property type="protein sequence ID" value="HIU22101.1"/>
    <property type="molecule type" value="Genomic_DNA"/>
</dbReference>
<evidence type="ECO:0000256" key="4">
    <source>
        <dbReference type="ARBA" id="ARBA00023004"/>
    </source>
</evidence>
<evidence type="ECO:0000256" key="6">
    <source>
        <dbReference type="RuleBase" id="RU368020"/>
    </source>
</evidence>
<protein>
    <recommendedName>
        <fullName evidence="6">Ferredoxin</fullName>
    </recommendedName>
</protein>
<dbReference type="AlphaFoldDB" id="A0A9D1L2Z7"/>
<evidence type="ECO:0000256" key="5">
    <source>
        <dbReference type="ARBA" id="ARBA00023014"/>
    </source>
</evidence>
<dbReference type="InterPro" id="IPR001080">
    <property type="entry name" value="3Fe4S_ferredoxin"/>
</dbReference>
<keyword evidence="5 6" id="KW-0411">Iron-sulfur</keyword>
<dbReference type="GO" id="GO:0009055">
    <property type="term" value="F:electron transfer activity"/>
    <property type="evidence" value="ECO:0007669"/>
    <property type="project" value="UniProtKB-UniRule"/>
</dbReference>
<sequence length="64" mass="6782">MEKVHVNRDVCIGCGACQGIASNIFEIDEEGLATVVEGSNIKEAEEEIQDAADMCPTGAIVIDE</sequence>
<evidence type="ECO:0000313" key="9">
    <source>
        <dbReference type="Proteomes" id="UP000824087"/>
    </source>
</evidence>
<dbReference type="GO" id="GO:0051536">
    <property type="term" value="F:iron-sulfur cluster binding"/>
    <property type="evidence" value="ECO:0007669"/>
    <property type="project" value="UniProtKB-KW"/>
</dbReference>
<keyword evidence="1 6" id="KW-0813">Transport</keyword>
<comment type="caution">
    <text evidence="8">The sequence shown here is derived from an EMBL/GenBank/DDBJ whole genome shotgun (WGS) entry which is preliminary data.</text>
</comment>
<evidence type="ECO:0000313" key="8">
    <source>
        <dbReference type="EMBL" id="HIU22101.1"/>
    </source>
</evidence>
<dbReference type="PANTHER" id="PTHR36923:SF3">
    <property type="entry name" value="FERREDOXIN"/>
    <property type="match status" value="1"/>
</dbReference>
<dbReference type="Gene3D" id="3.30.70.20">
    <property type="match status" value="1"/>
</dbReference>
<accession>A0A9D1L2Z7</accession>
<feature type="domain" description="4Fe-4S ferredoxin-type" evidence="7">
    <location>
        <begin position="2"/>
        <end position="30"/>
    </location>
</feature>